<accession>A0A9W8J352</accession>
<dbReference type="Proteomes" id="UP001140091">
    <property type="component" value="Unassembled WGS sequence"/>
</dbReference>
<feature type="non-terminal residue" evidence="1">
    <location>
        <position position="1"/>
    </location>
</feature>
<dbReference type="OrthoDB" id="10521970at2759"/>
<evidence type="ECO:0000313" key="1">
    <source>
        <dbReference type="EMBL" id="KAJ2927631.1"/>
    </source>
</evidence>
<protein>
    <submittedName>
        <fullName evidence="1">Uncharacterized protein</fullName>
    </submittedName>
</protein>
<dbReference type="EMBL" id="JANBPK010000972">
    <property type="protein sequence ID" value="KAJ2927631.1"/>
    <property type="molecule type" value="Genomic_DNA"/>
</dbReference>
<name>A0A9W8J352_9AGAR</name>
<proteinExistence type="predicted"/>
<gene>
    <name evidence="1" type="ORF">H1R20_g9459</name>
</gene>
<comment type="caution">
    <text evidence="1">The sequence shown here is derived from an EMBL/GenBank/DDBJ whole genome shotgun (WGS) entry which is preliminary data.</text>
</comment>
<sequence>MPAKVTHQHAQALSMLVGADDLVPRSFPFQVFRGDKEDVPAVENVLCEDNRTDLIKQVIIQLSTPDGIMVFHIFFVHSHRKARNTLLKYAVPDREIRGSCAILWWDLATRHYVDMAGEVMNRFAWFSVKEVAKGAEIIAANGDYPSGTLRIVNVVALEFNHEA</sequence>
<evidence type="ECO:0000313" key="2">
    <source>
        <dbReference type="Proteomes" id="UP001140091"/>
    </source>
</evidence>
<organism evidence="1 2">
    <name type="scientific">Candolleomyces eurysporus</name>
    <dbReference type="NCBI Taxonomy" id="2828524"/>
    <lineage>
        <taxon>Eukaryota</taxon>
        <taxon>Fungi</taxon>
        <taxon>Dikarya</taxon>
        <taxon>Basidiomycota</taxon>
        <taxon>Agaricomycotina</taxon>
        <taxon>Agaricomycetes</taxon>
        <taxon>Agaricomycetidae</taxon>
        <taxon>Agaricales</taxon>
        <taxon>Agaricineae</taxon>
        <taxon>Psathyrellaceae</taxon>
        <taxon>Candolleomyces</taxon>
    </lineage>
</organism>
<dbReference type="AlphaFoldDB" id="A0A9W8J352"/>
<keyword evidence="2" id="KW-1185">Reference proteome</keyword>
<reference evidence="1" key="1">
    <citation type="submission" date="2022-06" db="EMBL/GenBank/DDBJ databases">
        <title>Genome Sequence of Candolleomyces eurysporus.</title>
        <authorList>
            <person name="Buettner E."/>
        </authorList>
    </citation>
    <scope>NUCLEOTIDE SEQUENCE</scope>
    <source>
        <strain evidence="1">VTCC 930004</strain>
    </source>
</reference>